<accession>A0AA39P3Z8</accession>
<sequence length="229" mass="25874">MSTKAQLLDIKKAALSPFIDGVVGRTSSSSISRDPSHLLFKAEDYCRVLRCAHVPDGDDDDDCPDFDAIQQTSFQSIAPMFTVSGLWERHIQRSPVWAAPNQKFNSNDIILPILYLLQDFLGSFLLAHDGDHFWPRLNIAQGWQTSLWRSAVYADQSSYYETAHAFVRYSFIRGRSGISWLPSHTVQLWPGSFATPFTLRVVILAIIFVGRGRKACGNEAQFWKSWKGT</sequence>
<evidence type="ECO:0000313" key="2">
    <source>
        <dbReference type="Proteomes" id="UP001175227"/>
    </source>
</evidence>
<protein>
    <submittedName>
        <fullName evidence="1">Uncharacterized protein</fullName>
    </submittedName>
</protein>
<evidence type="ECO:0000313" key="1">
    <source>
        <dbReference type="EMBL" id="KAK0477054.1"/>
    </source>
</evidence>
<dbReference type="Proteomes" id="UP001175227">
    <property type="component" value="Unassembled WGS sequence"/>
</dbReference>
<name>A0AA39P3Z8_9AGAR</name>
<organism evidence="1 2">
    <name type="scientific">Armillaria novae-zelandiae</name>
    <dbReference type="NCBI Taxonomy" id="153914"/>
    <lineage>
        <taxon>Eukaryota</taxon>
        <taxon>Fungi</taxon>
        <taxon>Dikarya</taxon>
        <taxon>Basidiomycota</taxon>
        <taxon>Agaricomycotina</taxon>
        <taxon>Agaricomycetes</taxon>
        <taxon>Agaricomycetidae</taxon>
        <taxon>Agaricales</taxon>
        <taxon>Marasmiineae</taxon>
        <taxon>Physalacriaceae</taxon>
        <taxon>Armillaria</taxon>
    </lineage>
</organism>
<keyword evidence="2" id="KW-1185">Reference proteome</keyword>
<proteinExistence type="predicted"/>
<dbReference type="AlphaFoldDB" id="A0AA39P3Z8"/>
<comment type="caution">
    <text evidence="1">The sequence shown here is derived from an EMBL/GenBank/DDBJ whole genome shotgun (WGS) entry which is preliminary data.</text>
</comment>
<reference evidence="1" key="1">
    <citation type="submission" date="2023-06" db="EMBL/GenBank/DDBJ databases">
        <authorList>
            <consortium name="Lawrence Berkeley National Laboratory"/>
            <person name="Ahrendt S."/>
            <person name="Sahu N."/>
            <person name="Indic B."/>
            <person name="Wong-Bajracharya J."/>
            <person name="Merenyi Z."/>
            <person name="Ke H.-M."/>
            <person name="Monk M."/>
            <person name="Kocsube S."/>
            <person name="Drula E."/>
            <person name="Lipzen A."/>
            <person name="Balint B."/>
            <person name="Henrissat B."/>
            <person name="Andreopoulos B."/>
            <person name="Martin F.M."/>
            <person name="Harder C.B."/>
            <person name="Rigling D."/>
            <person name="Ford K.L."/>
            <person name="Foster G.D."/>
            <person name="Pangilinan J."/>
            <person name="Papanicolaou A."/>
            <person name="Barry K."/>
            <person name="LaButti K."/>
            <person name="Viragh M."/>
            <person name="Koriabine M."/>
            <person name="Yan M."/>
            <person name="Riley R."/>
            <person name="Champramary S."/>
            <person name="Plett K.L."/>
            <person name="Tsai I.J."/>
            <person name="Slot J."/>
            <person name="Sipos G."/>
            <person name="Plett J."/>
            <person name="Nagy L.G."/>
            <person name="Grigoriev I.V."/>
        </authorList>
    </citation>
    <scope>NUCLEOTIDE SEQUENCE</scope>
    <source>
        <strain evidence="1">ICMP 16352</strain>
    </source>
</reference>
<dbReference type="EMBL" id="JAUEPR010000018">
    <property type="protein sequence ID" value="KAK0477054.1"/>
    <property type="molecule type" value="Genomic_DNA"/>
</dbReference>
<gene>
    <name evidence="1" type="ORF">IW261DRAFT_1421263</name>
</gene>